<name>A0ABR0MNR9_GOSAR</name>
<reference evidence="2 3" key="1">
    <citation type="submission" date="2023-03" db="EMBL/GenBank/DDBJ databases">
        <title>WGS of Gossypium arboreum.</title>
        <authorList>
            <person name="Yu D."/>
        </authorList>
    </citation>
    <scope>NUCLEOTIDE SEQUENCE [LARGE SCALE GENOMIC DNA]</scope>
    <source>
        <tissue evidence="2">Leaf</tissue>
    </source>
</reference>
<evidence type="ECO:0000256" key="1">
    <source>
        <dbReference type="SAM" id="MobiDB-lite"/>
    </source>
</evidence>
<comment type="caution">
    <text evidence="2">The sequence shown here is derived from an EMBL/GenBank/DDBJ whole genome shotgun (WGS) entry which is preliminary data.</text>
</comment>
<dbReference type="Proteomes" id="UP001358586">
    <property type="component" value="Chromosome 12"/>
</dbReference>
<evidence type="ECO:0000313" key="2">
    <source>
        <dbReference type="EMBL" id="KAK5775603.1"/>
    </source>
</evidence>
<protein>
    <submittedName>
        <fullName evidence="2">Uncharacterized protein</fullName>
    </submittedName>
</protein>
<sequence>MNKKTENSLSVDAISSLPEDEDGGGDQVVADCNTKKVQFKNGSEEEIIDMVVESSFGPTISWKDKLLGVTFGSLNKKGLESPGVSADEDLEFLDGDIHRSFVNGIPTIDFF</sequence>
<organism evidence="2 3">
    <name type="scientific">Gossypium arboreum</name>
    <name type="common">Tree cotton</name>
    <name type="synonym">Gossypium nanking</name>
    <dbReference type="NCBI Taxonomy" id="29729"/>
    <lineage>
        <taxon>Eukaryota</taxon>
        <taxon>Viridiplantae</taxon>
        <taxon>Streptophyta</taxon>
        <taxon>Embryophyta</taxon>
        <taxon>Tracheophyta</taxon>
        <taxon>Spermatophyta</taxon>
        <taxon>Magnoliopsida</taxon>
        <taxon>eudicotyledons</taxon>
        <taxon>Gunneridae</taxon>
        <taxon>Pentapetalae</taxon>
        <taxon>rosids</taxon>
        <taxon>malvids</taxon>
        <taxon>Malvales</taxon>
        <taxon>Malvaceae</taxon>
        <taxon>Malvoideae</taxon>
        <taxon>Gossypium</taxon>
    </lineage>
</organism>
<feature type="region of interest" description="Disordered" evidence="1">
    <location>
        <begin position="1"/>
        <end position="26"/>
    </location>
</feature>
<proteinExistence type="predicted"/>
<keyword evidence="3" id="KW-1185">Reference proteome</keyword>
<evidence type="ECO:0000313" key="3">
    <source>
        <dbReference type="Proteomes" id="UP001358586"/>
    </source>
</evidence>
<dbReference type="EMBL" id="JARKNE010000012">
    <property type="protein sequence ID" value="KAK5775603.1"/>
    <property type="molecule type" value="Genomic_DNA"/>
</dbReference>
<gene>
    <name evidence="2" type="ORF">PVK06_043510</name>
</gene>
<accession>A0ABR0MNR9</accession>